<dbReference type="AlphaFoldDB" id="A0A1Y1I807"/>
<accession>A0A1Y1I807</accession>
<evidence type="ECO:0000313" key="1">
    <source>
        <dbReference type="EMBL" id="GAQ86082.1"/>
    </source>
</evidence>
<proteinExistence type="predicted"/>
<keyword evidence="2" id="KW-1185">Reference proteome</keyword>
<gene>
    <name evidence="1" type="ORF">KFL_002690080</name>
</gene>
<evidence type="ECO:0000313" key="2">
    <source>
        <dbReference type="Proteomes" id="UP000054558"/>
    </source>
</evidence>
<dbReference type="EMBL" id="DF237218">
    <property type="protein sequence ID" value="GAQ86082.1"/>
    <property type="molecule type" value="Genomic_DNA"/>
</dbReference>
<reference evidence="1 2" key="1">
    <citation type="journal article" date="2014" name="Nat. Commun.">
        <title>Klebsormidium flaccidum genome reveals primary factors for plant terrestrial adaptation.</title>
        <authorList>
            <person name="Hori K."/>
            <person name="Maruyama F."/>
            <person name="Fujisawa T."/>
            <person name="Togashi T."/>
            <person name="Yamamoto N."/>
            <person name="Seo M."/>
            <person name="Sato S."/>
            <person name="Yamada T."/>
            <person name="Mori H."/>
            <person name="Tajima N."/>
            <person name="Moriyama T."/>
            <person name="Ikeuchi M."/>
            <person name="Watanabe M."/>
            <person name="Wada H."/>
            <person name="Kobayashi K."/>
            <person name="Saito M."/>
            <person name="Masuda T."/>
            <person name="Sasaki-Sekimoto Y."/>
            <person name="Mashiguchi K."/>
            <person name="Awai K."/>
            <person name="Shimojima M."/>
            <person name="Masuda S."/>
            <person name="Iwai M."/>
            <person name="Nobusawa T."/>
            <person name="Narise T."/>
            <person name="Kondo S."/>
            <person name="Saito H."/>
            <person name="Sato R."/>
            <person name="Murakawa M."/>
            <person name="Ihara Y."/>
            <person name="Oshima-Yamada Y."/>
            <person name="Ohtaka K."/>
            <person name="Satoh M."/>
            <person name="Sonobe K."/>
            <person name="Ishii M."/>
            <person name="Ohtani R."/>
            <person name="Kanamori-Sato M."/>
            <person name="Honoki R."/>
            <person name="Miyazaki D."/>
            <person name="Mochizuki H."/>
            <person name="Umetsu J."/>
            <person name="Higashi K."/>
            <person name="Shibata D."/>
            <person name="Kamiya Y."/>
            <person name="Sato N."/>
            <person name="Nakamura Y."/>
            <person name="Tabata S."/>
            <person name="Ida S."/>
            <person name="Kurokawa K."/>
            <person name="Ohta H."/>
        </authorList>
    </citation>
    <scope>NUCLEOTIDE SEQUENCE [LARGE SCALE GENOMIC DNA]</scope>
    <source>
        <strain evidence="1 2">NIES-2285</strain>
    </source>
</reference>
<organism evidence="1 2">
    <name type="scientific">Klebsormidium nitens</name>
    <name type="common">Green alga</name>
    <name type="synonym">Ulothrix nitens</name>
    <dbReference type="NCBI Taxonomy" id="105231"/>
    <lineage>
        <taxon>Eukaryota</taxon>
        <taxon>Viridiplantae</taxon>
        <taxon>Streptophyta</taxon>
        <taxon>Klebsormidiophyceae</taxon>
        <taxon>Klebsormidiales</taxon>
        <taxon>Klebsormidiaceae</taxon>
        <taxon>Klebsormidium</taxon>
    </lineage>
</organism>
<protein>
    <submittedName>
        <fullName evidence="1">Uncharacterized protein</fullName>
    </submittedName>
</protein>
<dbReference type="Proteomes" id="UP000054558">
    <property type="component" value="Unassembled WGS sequence"/>
</dbReference>
<name>A0A1Y1I807_KLENI</name>
<sequence>MHEGGSVFAANEWPKAEACDNGRSPAYRTLPGAIVENEQDTVLDVDNQADQDRADAGTYLNALAKAPASGLKISPFRRWIGRCGTKIESQASCRLYRLSSKVMKIDTAGFTSRRASMMAPLEKPSMFELREAVSYCARCS</sequence>